<reference evidence="1" key="1">
    <citation type="submission" date="2021-01" db="EMBL/GenBank/DDBJ databases">
        <title>Modified the classification status of verrucomicrobia.</title>
        <authorList>
            <person name="Feng X."/>
        </authorList>
    </citation>
    <scope>NUCLEOTIDE SEQUENCE</scope>
    <source>
        <strain evidence="1">KCTC 22041</strain>
    </source>
</reference>
<comment type="caution">
    <text evidence="1">The sequence shown here is derived from an EMBL/GenBank/DDBJ whole genome shotgun (WGS) entry which is preliminary data.</text>
</comment>
<proteinExistence type="predicted"/>
<dbReference type="Proteomes" id="UP000603141">
    <property type="component" value="Unassembled WGS sequence"/>
</dbReference>
<dbReference type="PROSITE" id="PS51257">
    <property type="entry name" value="PROKAR_LIPOPROTEIN"/>
    <property type="match status" value="1"/>
</dbReference>
<dbReference type="RefSeq" id="WP_200271722.1">
    <property type="nucleotide sequence ID" value="NZ_JAENIJ010000022.1"/>
</dbReference>
<accession>A0A934VVF4</accession>
<evidence type="ECO:0000313" key="2">
    <source>
        <dbReference type="Proteomes" id="UP000603141"/>
    </source>
</evidence>
<dbReference type="EMBL" id="JAENIJ010000022">
    <property type="protein sequence ID" value="MBK1883507.1"/>
    <property type="molecule type" value="Genomic_DNA"/>
</dbReference>
<evidence type="ECO:0000313" key="1">
    <source>
        <dbReference type="EMBL" id="MBK1883507.1"/>
    </source>
</evidence>
<dbReference type="AlphaFoldDB" id="A0A934VVF4"/>
<sequence length="424" mass="46842">MKITLPLSLLILIIACCIGWPLQQKLTAAQQTRDRLKSTAVNQSTAPGFRSSRSPRERANLQAIADDAIQRHQNRRTSRYFGILVDDADLEFMDQLARLNTAELLELIDHLQSISDPGFDISELVMLAVQALKERDPLATLTLLIEKSEVLNGNPMRTALLGSALGAICDSDPDAALAWFDQHESDLLPATADGVKSLIMRSVSLKNPALAFELLDRFNINPSGDPVREILFQKRTPEQQLAALDAFRNYTQSIADEDLRSNTFNSGFTNLSVIISGDGFDAASAWVGQADLNPEERELFAQSAAWVPKSTEEASQWMNWIEQNFDPETTDRIVASRIQKWASFEAEAAGKWITNTDEGPVKTAAIQSFLNTTTGTNLTYATEWALNLTTPDSRNLALETIHNQLQEMDPAAAATFAEEHGLQP</sequence>
<gene>
    <name evidence="1" type="ORF">JIN85_13855</name>
</gene>
<keyword evidence="2" id="KW-1185">Reference proteome</keyword>
<protein>
    <submittedName>
        <fullName evidence="1">Uncharacterized protein</fullName>
    </submittedName>
</protein>
<name>A0A934VVF4_9BACT</name>
<organism evidence="1 2">
    <name type="scientific">Luteolibacter pohnpeiensis</name>
    <dbReference type="NCBI Taxonomy" id="454153"/>
    <lineage>
        <taxon>Bacteria</taxon>
        <taxon>Pseudomonadati</taxon>
        <taxon>Verrucomicrobiota</taxon>
        <taxon>Verrucomicrobiia</taxon>
        <taxon>Verrucomicrobiales</taxon>
        <taxon>Verrucomicrobiaceae</taxon>
        <taxon>Luteolibacter</taxon>
    </lineage>
</organism>